<comment type="similarity">
    <text evidence="1">Belongs to the AfsR/DnrI/RedD regulatory family.</text>
</comment>
<dbReference type="Gene3D" id="1.25.40.10">
    <property type="entry name" value="Tetratricopeptide repeat domain"/>
    <property type="match status" value="1"/>
</dbReference>
<dbReference type="CDD" id="cd15831">
    <property type="entry name" value="BTAD"/>
    <property type="match status" value="1"/>
</dbReference>
<dbReference type="InterPro" id="IPR016032">
    <property type="entry name" value="Sig_transdc_resp-reg_C-effctor"/>
</dbReference>
<dbReference type="InterPro" id="IPR001867">
    <property type="entry name" value="OmpR/PhoB-type_DNA-bd"/>
</dbReference>
<evidence type="ECO:0000313" key="7">
    <source>
        <dbReference type="EMBL" id="MFB9902455.1"/>
    </source>
</evidence>
<proteinExistence type="inferred from homology"/>
<dbReference type="Pfam" id="PF00486">
    <property type="entry name" value="Trans_reg_C"/>
    <property type="match status" value="1"/>
</dbReference>
<dbReference type="InterPro" id="IPR005158">
    <property type="entry name" value="BTAD"/>
</dbReference>
<dbReference type="InterPro" id="IPR036388">
    <property type="entry name" value="WH-like_DNA-bd_sf"/>
</dbReference>
<dbReference type="SUPFAM" id="SSF48452">
    <property type="entry name" value="TPR-like"/>
    <property type="match status" value="1"/>
</dbReference>
<dbReference type="SMART" id="SM00862">
    <property type="entry name" value="Trans_reg_C"/>
    <property type="match status" value="1"/>
</dbReference>
<dbReference type="RefSeq" id="WP_377849540.1">
    <property type="nucleotide sequence ID" value="NZ_JBHLZU010000002.1"/>
</dbReference>
<dbReference type="PANTHER" id="PTHR35807">
    <property type="entry name" value="TRANSCRIPTIONAL REGULATOR REDD-RELATED"/>
    <property type="match status" value="1"/>
</dbReference>
<dbReference type="SMART" id="SM01043">
    <property type="entry name" value="BTAD"/>
    <property type="match status" value="1"/>
</dbReference>
<evidence type="ECO:0000259" key="6">
    <source>
        <dbReference type="PROSITE" id="PS51755"/>
    </source>
</evidence>
<evidence type="ECO:0000256" key="2">
    <source>
        <dbReference type="ARBA" id="ARBA00023015"/>
    </source>
</evidence>
<dbReference type="Gene3D" id="1.10.10.10">
    <property type="entry name" value="Winged helix-like DNA-binding domain superfamily/Winged helix DNA-binding domain"/>
    <property type="match status" value="1"/>
</dbReference>
<dbReference type="EMBL" id="JBHLZU010000002">
    <property type="protein sequence ID" value="MFB9902455.1"/>
    <property type="molecule type" value="Genomic_DNA"/>
</dbReference>
<keyword evidence="4" id="KW-0804">Transcription</keyword>
<reference evidence="7 8" key="1">
    <citation type="submission" date="2024-09" db="EMBL/GenBank/DDBJ databases">
        <authorList>
            <person name="Sun Q."/>
            <person name="Mori K."/>
        </authorList>
    </citation>
    <scope>NUCLEOTIDE SEQUENCE [LARGE SCALE GENOMIC DNA]</scope>
    <source>
        <strain evidence="7 8">TBRC 7907</strain>
    </source>
</reference>
<comment type="caution">
    <text evidence="7">The sequence shown here is derived from an EMBL/GenBank/DDBJ whole genome shotgun (WGS) entry which is preliminary data.</text>
</comment>
<evidence type="ECO:0000313" key="8">
    <source>
        <dbReference type="Proteomes" id="UP001589693"/>
    </source>
</evidence>
<evidence type="ECO:0000256" key="1">
    <source>
        <dbReference type="ARBA" id="ARBA00005820"/>
    </source>
</evidence>
<dbReference type="InterPro" id="IPR011990">
    <property type="entry name" value="TPR-like_helical_dom_sf"/>
</dbReference>
<organism evidence="7 8">
    <name type="scientific">Allokutzneria oryzae</name>
    <dbReference type="NCBI Taxonomy" id="1378989"/>
    <lineage>
        <taxon>Bacteria</taxon>
        <taxon>Bacillati</taxon>
        <taxon>Actinomycetota</taxon>
        <taxon>Actinomycetes</taxon>
        <taxon>Pseudonocardiales</taxon>
        <taxon>Pseudonocardiaceae</taxon>
        <taxon>Allokutzneria</taxon>
    </lineage>
</organism>
<evidence type="ECO:0000256" key="5">
    <source>
        <dbReference type="PROSITE-ProRule" id="PRU01091"/>
    </source>
</evidence>
<accession>A0ABV5ZNK4</accession>
<feature type="DNA-binding region" description="OmpR/PhoB-type" evidence="5">
    <location>
        <begin position="1"/>
        <end position="96"/>
    </location>
</feature>
<dbReference type="PROSITE" id="PS51755">
    <property type="entry name" value="OMPR_PHOB"/>
    <property type="match status" value="1"/>
</dbReference>
<dbReference type="PANTHER" id="PTHR35807:SF1">
    <property type="entry name" value="TRANSCRIPTIONAL REGULATOR REDD"/>
    <property type="match status" value="1"/>
</dbReference>
<protein>
    <submittedName>
        <fullName evidence="7">BTAD domain-containing putative transcriptional regulator</fullName>
    </submittedName>
</protein>
<feature type="domain" description="OmpR/PhoB-type" evidence="6">
    <location>
        <begin position="1"/>
        <end position="96"/>
    </location>
</feature>
<evidence type="ECO:0000256" key="4">
    <source>
        <dbReference type="ARBA" id="ARBA00023163"/>
    </source>
</evidence>
<dbReference type="Proteomes" id="UP001589693">
    <property type="component" value="Unassembled WGS sequence"/>
</dbReference>
<keyword evidence="3 5" id="KW-0238">DNA-binding</keyword>
<dbReference type="InterPro" id="IPR027417">
    <property type="entry name" value="P-loop_NTPase"/>
</dbReference>
<evidence type="ECO:0000256" key="3">
    <source>
        <dbReference type="ARBA" id="ARBA00023125"/>
    </source>
</evidence>
<dbReference type="Gene3D" id="3.40.50.300">
    <property type="entry name" value="P-loop containing nucleotide triphosphate hydrolases"/>
    <property type="match status" value="1"/>
</dbReference>
<dbReference type="SUPFAM" id="SSF52540">
    <property type="entry name" value="P-loop containing nucleoside triphosphate hydrolases"/>
    <property type="match status" value="1"/>
</dbReference>
<keyword evidence="2" id="KW-0805">Transcription regulation</keyword>
<name>A0ABV5ZNK4_9PSEU</name>
<dbReference type="Pfam" id="PF03704">
    <property type="entry name" value="BTAD"/>
    <property type="match status" value="1"/>
</dbReference>
<gene>
    <name evidence="7" type="ORF">ACFFQA_00755</name>
</gene>
<keyword evidence="8" id="KW-1185">Reference proteome</keyword>
<sequence length="426" mass="46421">MSSGATFRILGPLEIVRAGSPVALRAAKQRTLLAALLMRVNVVVPVSTLVDWLWEDAPPAGAKGAIQAYVMRLRQAIGDPDATLIRTRPDGYLLETDPEDIDLHHFRALVARSQTTRDLGERAEILRKAVQLWRGPLLVDVGGAALRDRAPEVPIYVEERLQALEQRFDTELQLGWHRELVEELRAVTAEHPLRERFWGQLMVALYRSHRRQDAIAAYAEVTRLLADDLGIDTGAELRAVHEGIRTGALPMNPQPPHPPVIVPAQLPADPGDLPGRAALVDEITELLVNPDDRPTVPLVVLTSAPGNDRTELSARIGHRASPAFPGGQLHAELDGDTATVLVGFLLALGVREDQVPPEAEERTALYRSLLAKRRVLVVLEGAASPDQVRTLLPGDSGCAVLVTSENDLRGLAALQGARQFRVDAPT</sequence>
<dbReference type="InterPro" id="IPR051677">
    <property type="entry name" value="AfsR-DnrI-RedD_regulator"/>
</dbReference>
<dbReference type="SUPFAM" id="SSF46894">
    <property type="entry name" value="C-terminal effector domain of the bipartite response regulators"/>
    <property type="match status" value="1"/>
</dbReference>